<evidence type="ECO:0000256" key="1">
    <source>
        <dbReference type="SAM" id="SignalP"/>
    </source>
</evidence>
<dbReference type="AlphaFoldDB" id="L7K006"/>
<evidence type="ECO:0000313" key="2">
    <source>
        <dbReference type="EMBL" id="ELQ76352.1"/>
    </source>
</evidence>
<keyword evidence="1" id="KW-0732">Signal</keyword>
<protein>
    <submittedName>
        <fullName evidence="2">Uncharacterized protein</fullName>
    </submittedName>
</protein>
<dbReference type="Proteomes" id="UP000011185">
    <property type="component" value="Unassembled WGS sequence"/>
</dbReference>
<accession>L7K006</accession>
<feature type="chain" id="PRO_5003979174" evidence="1">
    <location>
        <begin position="22"/>
        <end position="335"/>
    </location>
</feature>
<gene>
    <name evidence="2" type="ORF">THOM_0664</name>
</gene>
<dbReference type="OMA" id="IKLCVDI"/>
<dbReference type="InParanoid" id="L7K006"/>
<dbReference type="HOGENOM" id="CLU_834709_0_0_1"/>
<evidence type="ECO:0000313" key="3">
    <source>
        <dbReference type="Proteomes" id="UP000011185"/>
    </source>
</evidence>
<sequence>MHNLIILSIAILAFALRGVAARPWASEGVGIFRAECFSECGSDKRRHHRPKGCDDGIYDFYPDSSICESECDSSCREKERHVAQGRRILEKCIVPLVLEVSCRDLTERECEILLKAFDNLRQYIYKDFEAYEHAWDMMDPLKMYYIAFCNLVLYNNPYAIQVARCVKESKTCVGTLSLKICGDSTTFSMQGSVNFVVVNPIAIPLFMLKPAMFLGCPIEVDILLFKYVCAMLIRVHKERGVGGSGCHRGVSKLAKLFQSRCHMHDRNSVFAVKMVIIKLCVDIRQNKIDWSFKTYCNILVLKKEGDHERRPPCDFTAAINYYFGTIGSCNNTPCH</sequence>
<dbReference type="OrthoDB" id="10351247at2759"/>
<feature type="signal peptide" evidence="1">
    <location>
        <begin position="1"/>
        <end position="21"/>
    </location>
</feature>
<reference evidence="2 3" key="1">
    <citation type="journal article" date="2012" name="PLoS Pathog.">
        <title>The genome of the obligate intracellular parasite Trachipleistophora hominis: new insights into microsporidian genome dynamics and reductive evolution.</title>
        <authorList>
            <person name="Heinz E."/>
            <person name="Williams T.A."/>
            <person name="Nakjang S."/>
            <person name="Noel C.J."/>
            <person name="Swan D.C."/>
            <person name="Goldberg A.V."/>
            <person name="Harris S.R."/>
            <person name="Weinmaier T."/>
            <person name="Markert S."/>
            <person name="Becher D."/>
            <person name="Bernhardt J."/>
            <person name="Dagan T."/>
            <person name="Hacker C."/>
            <person name="Lucocq J.M."/>
            <person name="Schweder T."/>
            <person name="Rattei T."/>
            <person name="Hall N."/>
            <person name="Hirt R.P."/>
            <person name="Embley T.M."/>
        </authorList>
    </citation>
    <scope>NUCLEOTIDE SEQUENCE [LARGE SCALE GENOMIC DNA]</scope>
</reference>
<dbReference type="VEuPathDB" id="MicrosporidiaDB:THOM_0664"/>
<proteinExistence type="predicted"/>
<keyword evidence="3" id="KW-1185">Reference proteome</keyword>
<organism evidence="2 3">
    <name type="scientific">Trachipleistophora hominis</name>
    <name type="common">Microsporidian parasite</name>
    <dbReference type="NCBI Taxonomy" id="72359"/>
    <lineage>
        <taxon>Eukaryota</taxon>
        <taxon>Fungi</taxon>
        <taxon>Fungi incertae sedis</taxon>
        <taxon>Microsporidia</taxon>
        <taxon>Pleistophoridae</taxon>
        <taxon>Trachipleistophora</taxon>
    </lineage>
</organism>
<dbReference type="EMBL" id="JH993854">
    <property type="protein sequence ID" value="ELQ76352.1"/>
    <property type="molecule type" value="Genomic_DNA"/>
</dbReference>
<name>L7K006_TRAHO</name>